<dbReference type="RefSeq" id="WP_200359682.1">
    <property type="nucleotide sequence ID" value="NZ_JAENIL010000100.1"/>
</dbReference>
<evidence type="ECO:0000256" key="2">
    <source>
        <dbReference type="ARBA" id="ARBA00008465"/>
    </source>
</evidence>
<comment type="caution">
    <text evidence="7">The sequence shown here is derived from an EMBL/GenBank/DDBJ whole genome shotgun (WGS) entry which is preliminary data.</text>
</comment>
<organism evidence="7 8">
    <name type="scientific">Pelagicoccus mobilis</name>
    <dbReference type="NCBI Taxonomy" id="415221"/>
    <lineage>
        <taxon>Bacteria</taxon>
        <taxon>Pseudomonadati</taxon>
        <taxon>Verrucomicrobiota</taxon>
        <taxon>Opitutia</taxon>
        <taxon>Puniceicoccales</taxon>
        <taxon>Pelagicoccaceae</taxon>
        <taxon>Pelagicoccus</taxon>
    </lineage>
</organism>
<keyword evidence="5" id="KW-0170">Cobalt</keyword>
<dbReference type="GO" id="GO:0004494">
    <property type="term" value="F:methylmalonyl-CoA mutase activity"/>
    <property type="evidence" value="ECO:0007669"/>
    <property type="project" value="UniProtKB-EC"/>
</dbReference>
<evidence type="ECO:0000256" key="1">
    <source>
        <dbReference type="ARBA" id="ARBA00001922"/>
    </source>
</evidence>
<evidence type="ECO:0000259" key="6">
    <source>
        <dbReference type="Pfam" id="PF01642"/>
    </source>
</evidence>
<dbReference type="Gene3D" id="3.20.20.240">
    <property type="entry name" value="Methylmalonyl-CoA mutase"/>
    <property type="match status" value="1"/>
</dbReference>
<dbReference type="GO" id="GO:0005737">
    <property type="term" value="C:cytoplasm"/>
    <property type="evidence" value="ECO:0007669"/>
    <property type="project" value="TreeGrafter"/>
</dbReference>
<dbReference type="GO" id="GO:0019678">
    <property type="term" value="P:propionate metabolic process, methylmalonyl pathway"/>
    <property type="evidence" value="ECO:0007669"/>
    <property type="project" value="TreeGrafter"/>
</dbReference>
<dbReference type="InterPro" id="IPR006099">
    <property type="entry name" value="MeMalonylCoA_mutase_a/b_cat"/>
</dbReference>
<dbReference type="Gene3D" id="3.40.50.280">
    <property type="entry name" value="Cobalamin-binding domain"/>
    <property type="match status" value="1"/>
</dbReference>
<gene>
    <name evidence="7" type="ORF">JIN87_27035</name>
</gene>
<sequence length="707" mass="75874">MSKVTEQDLLKDFKQATYEEWKDAAEKLLKGAPFEKRMLTKTPEGITLQPIYRKEDTESLDSLQSLPGEGNFARGATAGGYLANAWEIAQEQPYGDPQVFNNALLKDLNAGQSAVNILLDAATQLGKDPDEADIAEVGECGLSISSLDDLKEALAGLEAEFLPVYFQTGCSGLATQAIFETWLKGEGKELAKIKGGLNMDPLAVLASRGEVPASLDALWDELALLVKANAKSAPEFTSAGISGIPYHSAGASATEELASVLSSGVAYLRAMNERGVPIDDAASQVRFTLSIGGNFFMEIAKFRAARILWSKVVKELGGGPEACKMKLHARTGIANKTQLDPYVNMLRTTTEAFSAVVGGASSICVGCFDETVREPDEFSRRIARNLQVILQEECELTAVIDPAGGSWYIDTLTDELAKKSWEAFQGLEKDGGILASLKASKWQETLAGTRAAKEKALAQRRASLIGTNQYPNLEETPLDAAPGTSTSFKEKVAAAAKASRESSDRGALEIEYGNADDEAKIKVLVNAVEGGATLGLLTKVVHGETEPETIENALPSWRLAKIYEDLRAAAAKFKADTGSAPQIFLANLGPLKKHKIRADFTRSFFAAGGFECIYSEGIEDIDAGVKAFQESGTKIAVICGTDPAYVETVPALAAALKKAAPDMKLLLAGFPGDNLETYKEAGLDDYIFVKSNNYDVNKAYLEWLGVL</sequence>
<protein>
    <submittedName>
        <fullName evidence="7">Acyl-CoA mutase large subunit family protein</fullName>
    </submittedName>
</protein>
<comment type="similarity">
    <text evidence="2">Belongs to the methylmalonyl-CoA mutase family.</text>
</comment>
<evidence type="ECO:0000256" key="4">
    <source>
        <dbReference type="ARBA" id="ARBA00023235"/>
    </source>
</evidence>
<keyword evidence="4" id="KW-0413">Isomerase</keyword>
<dbReference type="EMBL" id="JAENIL010000100">
    <property type="protein sequence ID" value="MBK1880571.1"/>
    <property type="molecule type" value="Genomic_DNA"/>
</dbReference>
<evidence type="ECO:0000313" key="7">
    <source>
        <dbReference type="EMBL" id="MBK1880571.1"/>
    </source>
</evidence>
<dbReference type="GO" id="GO:0031419">
    <property type="term" value="F:cobalamin binding"/>
    <property type="evidence" value="ECO:0007669"/>
    <property type="project" value="UniProtKB-KW"/>
</dbReference>
<dbReference type="InterPro" id="IPR036724">
    <property type="entry name" value="Cobalamin-bd_sf"/>
</dbReference>
<evidence type="ECO:0000313" key="8">
    <source>
        <dbReference type="Proteomes" id="UP000617628"/>
    </source>
</evidence>
<reference evidence="7" key="1">
    <citation type="submission" date="2021-01" db="EMBL/GenBank/DDBJ databases">
        <title>Modified the classification status of verrucomicrobia.</title>
        <authorList>
            <person name="Feng X."/>
        </authorList>
    </citation>
    <scope>NUCLEOTIDE SEQUENCE</scope>
    <source>
        <strain evidence="7">KCTC 13126</strain>
    </source>
</reference>
<dbReference type="PANTHER" id="PTHR48101:SF4">
    <property type="entry name" value="METHYLMALONYL-COA MUTASE, MITOCHONDRIAL"/>
    <property type="match status" value="1"/>
</dbReference>
<name>A0A934S1D5_9BACT</name>
<dbReference type="SUPFAM" id="SSF51703">
    <property type="entry name" value="Cobalamin (vitamin B12)-dependent enzymes"/>
    <property type="match status" value="1"/>
</dbReference>
<dbReference type="PANTHER" id="PTHR48101">
    <property type="entry name" value="METHYLMALONYL-COA MUTASE, MITOCHONDRIAL-RELATED"/>
    <property type="match status" value="1"/>
</dbReference>
<proteinExistence type="inferred from homology"/>
<dbReference type="Proteomes" id="UP000617628">
    <property type="component" value="Unassembled WGS sequence"/>
</dbReference>
<keyword evidence="3" id="KW-0846">Cobalamin</keyword>
<evidence type="ECO:0000256" key="5">
    <source>
        <dbReference type="ARBA" id="ARBA00023285"/>
    </source>
</evidence>
<evidence type="ECO:0000256" key="3">
    <source>
        <dbReference type="ARBA" id="ARBA00022628"/>
    </source>
</evidence>
<dbReference type="GO" id="GO:0046872">
    <property type="term" value="F:metal ion binding"/>
    <property type="evidence" value="ECO:0007669"/>
    <property type="project" value="InterPro"/>
</dbReference>
<feature type="domain" description="Methylmalonyl-CoA mutase alpha/beta chain catalytic" evidence="6">
    <location>
        <begin position="41"/>
        <end position="542"/>
    </location>
</feature>
<dbReference type="InterPro" id="IPR016176">
    <property type="entry name" value="Cbl-dep_enz_cat"/>
</dbReference>
<accession>A0A934S1D5</accession>
<dbReference type="CDD" id="cd03677">
    <property type="entry name" value="MM_CoA_mutase_beta"/>
    <property type="match status" value="1"/>
</dbReference>
<dbReference type="Pfam" id="PF01642">
    <property type="entry name" value="MM_CoA_mutase"/>
    <property type="match status" value="1"/>
</dbReference>
<keyword evidence="8" id="KW-1185">Reference proteome</keyword>
<dbReference type="AlphaFoldDB" id="A0A934S1D5"/>
<comment type="cofactor">
    <cofactor evidence="1">
        <name>adenosylcob(III)alamin</name>
        <dbReference type="ChEBI" id="CHEBI:18408"/>
    </cofactor>
</comment>
<dbReference type="SUPFAM" id="SSF52242">
    <property type="entry name" value="Cobalamin (vitamin B12)-binding domain"/>
    <property type="match status" value="1"/>
</dbReference>